<gene>
    <name evidence="1" type="ORF">AD934_01590</name>
</gene>
<organism evidence="1 2">
    <name type="scientific">Gluconobacter oxydans</name>
    <name type="common">Gluconobacter suboxydans</name>
    <dbReference type="NCBI Taxonomy" id="442"/>
    <lineage>
        <taxon>Bacteria</taxon>
        <taxon>Pseudomonadati</taxon>
        <taxon>Pseudomonadota</taxon>
        <taxon>Alphaproteobacteria</taxon>
        <taxon>Acetobacterales</taxon>
        <taxon>Acetobacteraceae</taxon>
        <taxon>Gluconobacter</taxon>
    </lineage>
</organism>
<evidence type="ECO:0000313" key="1">
    <source>
        <dbReference type="EMBL" id="KXV22268.1"/>
    </source>
</evidence>
<dbReference type="Proteomes" id="UP000075655">
    <property type="component" value="Unassembled WGS sequence"/>
</dbReference>
<name>A0A149S6F3_GLUOY</name>
<dbReference type="EMBL" id="LHZG01000100">
    <property type="protein sequence ID" value="KXV22268.1"/>
    <property type="molecule type" value="Genomic_DNA"/>
</dbReference>
<dbReference type="AlphaFoldDB" id="A0A149S6F3"/>
<dbReference type="PATRIC" id="fig|442.8.peg.878"/>
<accession>A0A149S6F3</accession>
<sequence>MSAQTDQTATVIRFPQERRRAPTLDALTDAILPETQLRSLAEIRAVTPPRQVERLRAFGRERARQIFGATPLPDTREGRQRMASDWLTLLVGRALGRVSDARSLTEQAERREIEDPQRDGIYDDLAQALRAEIVAWETAQNILGGWEVVHGLIDDPDSCAVTDSATGQSRPI</sequence>
<reference evidence="1 2" key="1">
    <citation type="submission" date="2015-06" db="EMBL/GenBank/DDBJ databases">
        <title>Improved classification and identification of acetic acid bacteria using matrix-assisted laser desorption/ionization time-of-flight mass spectrometry; Gluconobacter nephelii and Gluconobacter uchimurae are later heterotypic synonyms of Gluconobacter japonicus and Gluconobacter oxydans, respectively.</title>
        <authorList>
            <person name="Li L."/>
            <person name="Cleenwerck I."/>
            <person name="De Vuyst L."/>
            <person name="Vandamme P."/>
        </authorList>
    </citation>
    <scope>NUCLEOTIDE SEQUENCE [LARGE SCALE GENOMIC DNA]</scope>
    <source>
        <strain evidence="1 2">LMG 1676</strain>
    </source>
</reference>
<comment type="caution">
    <text evidence="1">The sequence shown here is derived from an EMBL/GenBank/DDBJ whole genome shotgun (WGS) entry which is preliminary data.</text>
</comment>
<evidence type="ECO:0000313" key="2">
    <source>
        <dbReference type="Proteomes" id="UP000075655"/>
    </source>
</evidence>
<protein>
    <submittedName>
        <fullName evidence="1">Uncharacterized protein</fullName>
    </submittedName>
</protein>
<dbReference type="RefSeq" id="WP_062499755.1">
    <property type="nucleotide sequence ID" value="NZ_LHZG01000100.1"/>
</dbReference>
<proteinExistence type="predicted"/>